<evidence type="ECO:0000313" key="2">
    <source>
        <dbReference type="EMBL" id="EKX37527.1"/>
    </source>
</evidence>
<keyword evidence="4" id="KW-1185">Reference proteome</keyword>
<dbReference type="RefSeq" id="XP_005824507.1">
    <property type="nucleotide sequence ID" value="XM_005824450.1"/>
</dbReference>
<reference evidence="4" key="2">
    <citation type="submission" date="2012-11" db="EMBL/GenBank/DDBJ databases">
        <authorList>
            <person name="Kuo A."/>
            <person name="Curtis B.A."/>
            <person name="Tanifuji G."/>
            <person name="Burki F."/>
            <person name="Gruber A."/>
            <person name="Irimia M."/>
            <person name="Maruyama S."/>
            <person name="Arias M.C."/>
            <person name="Ball S.G."/>
            <person name="Gile G.H."/>
            <person name="Hirakawa Y."/>
            <person name="Hopkins J.F."/>
            <person name="Rensing S.A."/>
            <person name="Schmutz J."/>
            <person name="Symeonidi A."/>
            <person name="Elias M."/>
            <person name="Eveleigh R.J."/>
            <person name="Herman E.K."/>
            <person name="Klute M.J."/>
            <person name="Nakayama T."/>
            <person name="Obornik M."/>
            <person name="Reyes-Prieto A."/>
            <person name="Armbrust E.V."/>
            <person name="Aves S.J."/>
            <person name="Beiko R.G."/>
            <person name="Coutinho P."/>
            <person name="Dacks J.B."/>
            <person name="Durnford D.G."/>
            <person name="Fast N.M."/>
            <person name="Green B.R."/>
            <person name="Grisdale C."/>
            <person name="Hempe F."/>
            <person name="Henrissat B."/>
            <person name="Hoppner M.P."/>
            <person name="Ishida K.-I."/>
            <person name="Kim E."/>
            <person name="Koreny L."/>
            <person name="Kroth P.G."/>
            <person name="Liu Y."/>
            <person name="Malik S.-B."/>
            <person name="Maier U.G."/>
            <person name="McRose D."/>
            <person name="Mock T."/>
            <person name="Neilson J.A."/>
            <person name="Onodera N.T."/>
            <person name="Poole A.M."/>
            <person name="Pritham E.J."/>
            <person name="Richards T.A."/>
            <person name="Rocap G."/>
            <person name="Roy S.W."/>
            <person name="Sarai C."/>
            <person name="Schaack S."/>
            <person name="Shirato S."/>
            <person name="Slamovits C.H."/>
            <person name="Spencer D.F."/>
            <person name="Suzuki S."/>
            <person name="Worden A.Z."/>
            <person name="Zauner S."/>
            <person name="Barry K."/>
            <person name="Bell C."/>
            <person name="Bharti A.K."/>
            <person name="Crow J.A."/>
            <person name="Grimwood J."/>
            <person name="Kramer R."/>
            <person name="Lindquist E."/>
            <person name="Lucas S."/>
            <person name="Salamov A."/>
            <person name="McFadden G.I."/>
            <person name="Lane C.E."/>
            <person name="Keeling P.J."/>
            <person name="Gray M.W."/>
            <person name="Grigoriev I.V."/>
            <person name="Archibald J.M."/>
        </authorList>
    </citation>
    <scope>NUCLEOTIDE SEQUENCE</scope>
    <source>
        <strain evidence="4">CCMP2712</strain>
    </source>
</reference>
<evidence type="ECO:0000313" key="4">
    <source>
        <dbReference type="Proteomes" id="UP000011087"/>
    </source>
</evidence>
<dbReference type="GeneID" id="17294266"/>
<dbReference type="KEGG" id="gtt:GUITHDRAFT_144951"/>
<dbReference type="Proteomes" id="UP000011087">
    <property type="component" value="Unassembled WGS sequence"/>
</dbReference>
<evidence type="ECO:0000313" key="3">
    <source>
        <dbReference type="EnsemblProtists" id="EKX37527"/>
    </source>
</evidence>
<organism evidence="2">
    <name type="scientific">Guillardia theta (strain CCMP2712)</name>
    <name type="common">Cryptophyte</name>
    <dbReference type="NCBI Taxonomy" id="905079"/>
    <lineage>
        <taxon>Eukaryota</taxon>
        <taxon>Cryptophyceae</taxon>
        <taxon>Pyrenomonadales</taxon>
        <taxon>Geminigeraceae</taxon>
        <taxon>Guillardia</taxon>
    </lineage>
</organism>
<gene>
    <name evidence="2" type="ORF">GUITHDRAFT_144951</name>
</gene>
<accession>L1IN57</accession>
<sequence length="252" mass="29325">MELVNQSYQLQEVNNILQDHSNKLQEVNNILQDHSNKLQEVNNILQDHSNKLQEHSTKLDQLQVLDMRIETAIKYDLTRLMHEEHNGRSFRQARPAPDHSDKLDQLQVLGKRTRDTMEDHSNKLQEHSTKLDQLQVLDMRIETAIKYDLTRLMHEEHNGISFKQARPAPETIKYLTRLTPCMKNTLKDIQRLMENAQPANQIEKIKEEIMQELKENLNQNVMHNIACMQKLESLPTSGDQVDDEAGHGAASR</sequence>
<dbReference type="HOGENOM" id="CLU_1104514_0_0_1"/>
<proteinExistence type="predicted"/>
<reference evidence="2 4" key="1">
    <citation type="journal article" date="2012" name="Nature">
        <title>Algal genomes reveal evolutionary mosaicism and the fate of nucleomorphs.</title>
        <authorList>
            <consortium name="DOE Joint Genome Institute"/>
            <person name="Curtis B.A."/>
            <person name="Tanifuji G."/>
            <person name="Burki F."/>
            <person name="Gruber A."/>
            <person name="Irimia M."/>
            <person name="Maruyama S."/>
            <person name="Arias M.C."/>
            <person name="Ball S.G."/>
            <person name="Gile G.H."/>
            <person name="Hirakawa Y."/>
            <person name="Hopkins J.F."/>
            <person name="Kuo A."/>
            <person name="Rensing S.A."/>
            <person name="Schmutz J."/>
            <person name="Symeonidi A."/>
            <person name="Elias M."/>
            <person name="Eveleigh R.J."/>
            <person name="Herman E.K."/>
            <person name="Klute M.J."/>
            <person name="Nakayama T."/>
            <person name="Obornik M."/>
            <person name="Reyes-Prieto A."/>
            <person name="Armbrust E.V."/>
            <person name="Aves S.J."/>
            <person name="Beiko R.G."/>
            <person name="Coutinho P."/>
            <person name="Dacks J.B."/>
            <person name="Durnford D.G."/>
            <person name="Fast N.M."/>
            <person name="Green B.R."/>
            <person name="Grisdale C.J."/>
            <person name="Hempel F."/>
            <person name="Henrissat B."/>
            <person name="Hoppner M.P."/>
            <person name="Ishida K."/>
            <person name="Kim E."/>
            <person name="Koreny L."/>
            <person name="Kroth P.G."/>
            <person name="Liu Y."/>
            <person name="Malik S.B."/>
            <person name="Maier U.G."/>
            <person name="McRose D."/>
            <person name="Mock T."/>
            <person name="Neilson J.A."/>
            <person name="Onodera N.T."/>
            <person name="Poole A.M."/>
            <person name="Pritham E.J."/>
            <person name="Richards T.A."/>
            <person name="Rocap G."/>
            <person name="Roy S.W."/>
            <person name="Sarai C."/>
            <person name="Schaack S."/>
            <person name="Shirato S."/>
            <person name="Slamovits C.H."/>
            <person name="Spencer D.F."/>
            <person name="Suzuki S."/>
            <person name="Worden A.Z."/>
            <person name="Zauner S."/>
            <person name="Barry K."/>
            <person name="Bell C."/>
            <person name="Bharti A.K."/>
            <person name="Crow J.A."/>
            <person name="Grimwood J."/>
            <person name="Kramer R."/>
            <person name="Lindquist E."/>
            <person name="Lucas S."/>
            <person name="Salamov A."/>
            <person name="McFadden G.I."/>
            <person name="Lane C.E."/>
            <person name="Keeling P.J."/>
            <person name="Gray M.W."/>
            <person name="Grigoriev I.V."/>
            <person name="Archibald J.M."/>
        </authorList>
    </citation>
    <scope>NUCLEOTIDE SEQUENCE</scope>
    <source>
        <strain evidence="2 4">CCMP2712</strain>
    </source>
</reference>
<dbReference type="EMBL" id="JH993058">
    <property type="protein sequence ID" value="EKX37527.1"/>
    <property type="molecule type" value="Genomic_DNA"/>
</dbReference>
<reference evidence="3" key="3">
    <citation type="submission" date="2016-03" db="UniProtKB">
        <authorList>
            <consortium name="EnsemblProtists"/>
        </authorList>
    </citation>
    <scope>IDENTIFICATION</scope>
</reference>
<name>L1IN57_GUITC</name>
<dbReference type="EnsemblProtists" id="EKX37527">
    <property type="protein sequence ID" value="EKX37527"/>
    <property type="gene ID" value="GUITHDRAFT_144951"/>
</dbReference>
<protein>
    <submittedName>
        <fullName evidence="2 3">Uncharacterized protein</fullName>
    </submittedName>
</protein>
<keyword evidence="1" id="KW-0175">Coiled coil</keyword>
<dbReference type="PaxDb" id="55529-EKX37527"/>
<dbReference type="AlphaFoldDB" id="L1IN57"/>
<feature type="coiled-coil region" evidence="1">
    <location>
        <begin position="10"/>
        <end position="65"/>
    </location>
</feature>
<evidence type="ECO:0000256" key="1">
    <source>
        <dbReference type="SAM" id="Coils"/>
    </source>
</evidence>